<dbReference type="EMBL" id="BARS01001811">
    <property type="protein sequence ID" value="GAF76611.1"/>
    <property type="molecule type" value="Genomic_DNA"/>
</dbReference>
<comment type="caution">
    <text evidence="1">The sequence shown here is derived from an EMBL/GenBank/DDBJ whole genome shotgun (WGS) entry which is preliminary data.</text>
</comment>
<reference evidence="1" key="1">
    <citation type="journal article" date="2014" name="Front. Microbiol.">
        <title>High frequency of phylogenetically diverse reductive dehalogenase-homologous genes in deep subseafloor sedimentary metagenomes.</title>
        <authorList>
            <person name="Kawai M."/>
            <person name="Futagami T."/>
            <person name="Toyoda A."/>
            <person name="Takaki Y."/>
            <person name="Nishi S."/>
            <person name="Hori S."/>
            <person name="Arai W."/>
            <person name="Tsubouchi T."/>
            <person name="Morono Y."/>
            <person name="Uchiyama I."/>
            <person name="Ito T."/>
            <person name="Fujiyama A."/>
            <person name="Inagaki F."/>
            <person name="Takami H."/>
        </authorList>
    </citation>
    <scope>NUCLEOTIDE SEQUENCE</scope>
    <source>
        <strain evidence="1">Expedition CK06-06</strain>
    </source>
</reference>
<sequence>GDVAAFAGAPFVLGSEHNNVPLWYANRRQAAPGPTQSVFQSTVDVTNIEDYTRSVHVGLRTGGDKLHDHQPYLAPRESRHIWGDVVTTLTDHLTFREWEDVINIHRSNT</sequence>
<proteinExistence type="predicted"/>
<name>X0SN99_9ZZZZ</name>
<feature type="non-terminal residue" evidence="1">
    <location>
        <position position="109"/>
    </location>
</feature>
<organism evidence="1">
    <name type="scientific">marine sediment metagenome</name>
    <dbReference type="NCBI Taxonomy" id="412755"/>
    <lineage>
        <taxon>unclassified sequences</taxon>
        <taxon>metagenomes</taxon>
        <taxon>ecological metagenomes</taxon>
    </lineage>
</organism>
<evidence type="ECO:0000313" key="1">
    <source>
        <dbReference type="EMBL" id="GAF76611.1"/>
    </source>
</evidence>
<gene>
    <name evidence="1" type="ORF">S01H1_03316</name>
</gene>
<accession>X0SN99</accession>
<dbReference type="AlphaFoldDB" id="X0SN99"/>
<protein>
    <submittedName>
        <fullName evidence="1">Uncharacterized protein</fullName>
    </submittedName>
</protein>
<feature type="non-terminal residue" evidence="1">
    <location>
        <position position="1"/>
    </location>
</feature>